<evidence type="ECO:0000256" key="1">
    <source>
        <dbReference type="ARBA" id="ARBA00023015"/>
    </source>
</evidence>
<sequence length="233" mass="25311">MSAGTSRFTLAPSSMIDALYESMRQRIINGEIAAGEKVTEARVAGEYAVARPTAKACLERLTAAGLLQRTAHRTAVVPELGVAEILDLYFARDSIERRAVQRLAELGTVPDEARGAQENIERAVADKDFAHQVEADIAFHTSLVDAVGSKRLSRMHELIMGEVHLTMGQFQAHRTTDPHTVAAEHGAILAAIETGDPAAAADHLSDHLRAARDRLVARLARDERQQEPPRVGV</sequence>
<dbReference type="InterPro" id="IPR036390">
    <property type="entry name" value="WH_DNA-bd_sf"/>
</dbReference>
<proteinExistence type="predicted"/>
<evidence type="ECO:0000259" key="4">
    <source>
        <dbReference type="PROSITE" id="PS50949"/>
    </source>
</evidence>
<dbReference type="InterPro" id="IPR036388">
    <property type="entry name" value="WH-like_DNA-bd_sf"/>
</dbReference>
<keyword evidence="6" id="KW-1185">Reference proteome</keyword>
<dbReference type="RefSeq" id="WP_147256282.1">
    <property type="nucleotide sequence ID" value="NZ_VIWU01000001.1"/>
</dbReference>
<dbReference type="GO" id="GO:0003677">
    <property type="term" value="F:DNA binding"/>
    <property type="evidence" value="ECO:0007669"/>
    <property type="project" value="UniProtKB-KW"/>
</dbReference>
<accession>A0A561SQA2</accession>
<dbReference type="SMART" id="SM00895">
    <property type="entry name" value="FCD"/>
    <property type="match status" value="1"/>
</dbReference>
<dbReference type="InterPro" id="IPR000524">
    <property type="entry name" value="Tscrpt_reg_HTH_GntR"/>
</dbReference>
<evidence type="ECO:0000256" key="3">
    <source>
        <dbReference type="ARBA" id="ARBA00023163"/>
    </source>
</evidence>
<dbReference type="SUPFAM" id="SSF48008">
    <property type="entry name" value="GntR ligand-binding domain-like"/>
    <property type="match status" value="1"/>
</dbReference>
<keyword evidence="2" id="KW-0238">DNA-binding</keyword>
<keyword evidence="1" id="KW-0805">Transcription regulation</keyword>
<comment type="caution">
    <text evidence="5">The sequence shown here is derived from an EMBL/GenBank/DDBJ whole genome shotgun (WGS) entry which is preliminary data.</text>
</comment>
<dbReference type="InterPro" id="IPR008920">
    <property type="entry name" value="TF_FadR/GntR_C"/>
</dbReference>
<dbReference type="Pfam" id="PF00392">
    <property type="entry name" value="GntR"/>
    <property type="match status" value="1"/>
</dbReference>
<dbReference type="GO" id="GO:0003700">
    <property type="term" value="F:DNA-binding transcription factor activity"/>
    <property type="evidence" value="ECO:0007669"/>
    <property type="project" value="InterPro"/>
</dbReference>
<organism evidence="5 6">
    <name type="scientific">Pseudonocardia hierapolitana</name>
    <dbReference type="NCBI Taxonomy" id="1128676"/>
    <lineage>
        <taxon>Bacteria</taxon>
        <taxon>Bacillati</taxon>
        <taxon>Actinomycetota</taxon>
        <taxon>Actinomycetes</taxon>
        <taxon>Pseudonocardiales</taxon>
        <taxon>Pseudonocardiaceae</taxon>
        <taxon>Pseudonocardia</taxon>
    </lineage>
</organism>
<dbReference type="AlphaFoldDB" id="A0A561SQA2"/>
<protein>
    <submittedName>
        <fullName evidence="5">GntR family transcriptional regulator</fullName>
    </submittedName>
</protein>
<dbReference type="EMBL" id="VIWU01000001">
    <property type="protein sequence ID" value="TWF77029.1"/>
    <property type="molecule type" value="Genomic_DNA"/>
</dbReference>
<dbReference type="Pfam" id="PF07729">
    <property type="entry name" value="FCD"/>
    <property type="match status" value="1"/>
</dbReference>
<dbReference type="SMART" id="SM00345">
    <property type="entry name" value="HTH_GNTR"/>
    <property type="match status" value="1"/>
</dbReference>
<dbReference type="Gene3D" id="1.10.10.10">
    <property type="entry name" value="Winged helix-like DNA-binding domain superfamily/Winged helix DNA-binding domain"/>
    <property type="match status" value="1"/>
</dbReference>
<evidence type="ECO:0000313" key="6">
    <source>
        <dbReference type="Proteomes" id="UP000321261"/>
    </source>
</evidence>
<dbReference type="OrthoDB" id="5182935at2"/>
<evidence type="ECO:0000313" key="5">
    <source>
        <dbReference type="EMBL" id="TWF77029.1"/>
    </source>
</evidence>
<dbReference type="Gene3D" id="1.20.120.530">
    <property type="entry name" value="GntR ligand-binding domain-like"/>
    <property type="match status" value="1"/>
</dbReference>
<feature type="domain" description="HTH gntR-type" evidence="4">
    <location>
        <begin position="13"/>
        <end position="80"/>
    </location>
</feature>
<evidence type="ECO:0000256" key="2">
    <source>
        <dbReference type="ARBA" id="ARBA00023125"/>
    </source>
</evidence>
<name>A0A561SQA2_9PSEU</name>
<dbReference type="PROSITE" id="PS50949">
    <property type="entry name" value="HTH_GNTR"/>
    <property type="match status" value="1"/>
</dbReference>
<dbReference type="SUPFAM" id="SSF46785">
    <property type="entry name" value="Winged helix' DNA-binding domain"/>
    <property type="match status" value="1"/>
</dbReference>
<dbReference type="PANTHER" id="PTHR43537:SF45">
    <property type="entry name" value="GNTR FAMILY REGULATORY PROTEIN"/>
    <property type="match status" value="1"/>
</dbReference>
<reference evidence="5 6" key="1">
    <citation type="submission" date="2019-06" db="EMBL/GenBank/DDBJ databases">
        <title>Sequencing the genomes of 1000 actinobacteria strains.</title>
        <authorList>
            <person name="Klenk H.-P."/>
        </authorList>
    </citation>
    <scope>NUCLEOTIDE SEQUENCE [LARGE SCALE GENOMIC DNA]</scope>
    <source>
        <strain evidence="5 6">DSM 45671</strain>
    </source>
</reference>
<gene>
    <name evidence="5" type="ORF">FHX44_112929</name>
</gene>
<keyword evidence="3" id="KW-0804">Transcription</keyword>
<dbReference type="Proteomes" id="UP000321261">
    <property type="component" value="Unassembled WGS sequence"/>
</dbReference>
<dbReference type="PANTHER" id="PTHR43537">
    <property type="entry name" value="TRANSCRIPTIONAL REGULATOR, GNTR FAMILY"/>
    <property type="match status" value="1"/>
</dbReference>
<dbReference type="InterPro" id="IPR011711">
    <property type="entry name" value="GntR_C"/>
</dbReference>